<feature type="chain" id="PRO_5018241505" description="Tat pathway signal sequence domain protein" evidence="1">
    <location>
        <begin position="27"/>
        <end position="141"/>
    </location>
</feature>
<reference evidence="2 3" key="1">
    <citation type="submission" date="2018-10" db="EMBL/GenBank/DDBJ databases">
        <authorList>
            <person name="Jung H.S."/>
            <person name="Jeon C.O."/>
        </authorList>
    </citation>
    <scope>NUCLEOTIDE SEQUENCE [LARGE SCALE GENOMIC DNA]</scope>
    <source>
        <strain evidence="2 3">MA-7-27</strain>
    </source>
</reference>
<gene>
    <name evidence="2" type="ORF">D9R08_16500</name>
</gene>
<keyword evidence="1" id="KW-0732">Signal</keyword>
<protein>
    <recommendedName>
        <fullName evidence="4">Tat pathway signal sequence domain protein</fullName>
    </recommendedName>
</protein>
<accession>A0A3L9XXX5</accession>
<proteinExistence type="predicted"/>
<dbReference type="Proteomes" id="UP000281343">
    <property type="component" value="Unassembled WGS sequence"/>
</dbReference>
<feature type="signal peptide" evidence="1">
    <location>
        <begin position="1"/>
        <end position="26"/>
    </location>
</feature>
<dbReference type="AlphaFoldDB" id="A0A3L9XXX5"/>
<evidence type="ECO:0000313" key="2">
    <source>
        <dbReference type="EMBL" id="RMA41082.1"/>
    </source>
</evidence>
<evidence type="ECO:0008006" key="4">
    <source>
        <dbReference type="Google" id="ProtNLM"/>
    </source>
</evidence>
<evidence type="ECO:0000313" key="3">
    <source>
        <dbReference type="Proteomes" id="UP000281343"/>
    </source>
</evidence>
<keyword evidence="3" id="KW-1185">Reference proteome</keyword>
<sequence>MLTRLSPYSPLSFALALFASATSSQAQDAAADVMLELNRVDQIDTACRLTFMARNGLAEDIGSFALETVLIDAEGRVAQLTVFDFGALPAGTPRVRQFDLAELRCDTLGRVLINGVAECAGPVDCAERLRFETRTELELIG</sequence>
<comment type="caution">
    <text evidence="2">The sequence shown here is derived from an EMBL/GenBank/DDBJ whole genome shotgun (WGS) entry which is preliminary data.</text>
</comment>
<evidence type="ECO:0000256" key="1">
    <source>
        <dbReference type="SAM" id="SignalP"/>
    </source>
</evidence>
<organism evidence="2 3">
    <name type="scientific">Rhodophyticola porphyridii</name>
    <dbReference type="NCBI Taxonomy" id="1852017"/>
    <lineage>
        <taxon>Bacteria</taxon>
        <taxon>Pseudomonadati</taxon>
        <taxon>Pseudomonadota</taxon>
        <taxon>Alphaproteobacteria</taxon>
        <taxon>Rhodobacterales</taxon>
        <taxon>Roseobacteraceae</taxon>
        <taxon>Rhodophyticola</taxon>
    </lineage>
</organism>
<dbReference type="RefSeq" id="WP_121899163.1">
    <property type="nucleotide sequence ID" value="NZ_RCNT01000009.1"/>
</dbReference>
<name>A0A3L9XXX5_9RHOB</name>
<dbReference type="EMBL" id="RCNT01000009">
    <property type="protein sequence ID" value="RMA41082.1"/>
    <property type="molecule type" value="Genomic_DNA"/>
</dbReference>
<dbReference type="OrthoDB" id="7707524at2"/>